<sequence length="252" mass="28478">MHKLRELEQESKELSILLDNALLSNSREEKESALIDLKNSELMNNATQLRIFIDPEHPIVSLIKLASVTLPEKINELHKKARLVQHQLDAEKDVKIIEDSVLETVAVKDEPIIDLKNEVIAVEKDVTAPKVIAAINPKLEMLAKVKEGLKSYIESTENRTSEYYYGTVGTLFNYMASYVGMSGYTRTQKLDAIDKLFKNFETDKVSELEEQDITILTTGYLGDALNPLLEDESVGQKLKELLKIESSTNKLQ</sequence>
<dbReference type="NCBIfam" id="NF043054">
    <property type="entry name" value="T4SS_Ceg19"/>
    <property type="match status" value="1"/>
</dbReference>
<dbReference type="Proteomes" id="UP000255316">
    <property type="component" value="Unassembled WGS sequence"/>
</dbReference>
<evidence type="ECO:0000313" key="2">
    <source>
        <dbReference type="EMBL" id="STX35580.1"/>
    </source>
</evidence>
<dbReference type="OrthoDB" id="5651498at2"/>
<evidence type="ECO:0000313" key="3">
    <source>
        <dbReference type="Proteomes" id="UP000054854"/>
    </source>
</evidence>
<dbReference type="RefSeq" id="WP_058465332.1">
    <property type="nucleotide sequence ID" value="NZ_CAAAHQ010000005.1"/>
</dbReference>
<name>A0A378IKX4_9GAMM</name>
<dbReference type="EMBL" id="LNXX01000042">
    <property type="protein sequence ID" value="KTC83491.1"/>
    <property type="molecule type" value="Genomic_DNA"/>
</dbReference>
<gene>
    <name evidence="1" type="ORF">Lcin_2178</name>
    <name evidence="2" type="ORF">NCTC12438_02196</name>
</gene>
<proteinExistence type="predicted"/>
<evidence type="ECO:0000313" key="4">
    <source>
        <dbReference type="Proteomes" id="UP000255316"/>
    </source>
</evidence>
<dbReference type="InterPro" id="IPR049984">
    <property type="entry name" value="T4SS_Ceg19"/>
</dbReference>
<reference evidence="1 3" key="1">
    <citation type="submission" date="2015-11" db="EMBL/GenBank/DDBJ databases">
        <title>Genomic analysis of 38 Legionella species identifies large and diverse effector repertoires.</title>
        <authorList>
            <person name="Burstein D."/>
            <person name="Amaro F."/>
            <person name="Zusman T."/>
            <person name="Lifshitz Z."/>
            <person name="Cohen O."/>
            <person name="Gilbert J.A."/>
            <person name="Pupko T."/>
            <person name="Shuman H.A."/>
            <person name="Segal G."/>
        </authorList>
    </citation>
    <scope>NUCLEOTIDE SEQUENCE [LARGE SCALE GENOMIC DNA]</scope>
    <source>
        <strain evidence="1 3">CDC#72-OH-14</strain>
    </source>
</reference>
<accession>A0A378IKX4</accession>
<dbReference type="EMBL" id="UGNX01000001">
    <property type="protein sequence ID" value="STX35580.1"/>
    <property type="molecule type" value="Genomic_DNA"/>
</dbReference>
<evidence type="ECO:0000313" key="1">
    <source>
        <dbReference type="EMBL" id="KTC83491.1"/>
    </source>
</evidence>
<reference evidence="2 4" key="2">
    <citation type="submission" date="2018-06" db="EMBL/GenBank/DDBJ databases">
        <authorList>
            <consortium name="Pathogen Informatics"/>
            <person name="Doyle S."/>
        </authorList>
    </citation>
    <scope>NUCLEOTIDE SEQUENCE [LARGE SCALE GENOMIC DNA]</scope>
    <source>
        <strain evidence="2 4">NCTC12438</strain>
    </source>
</reference>
<keyword evidence="3" id="KW-1185">Reference proteome</keyword>
<protein>
    <submittedName>
        <fullName evidence="2">Coiled-coil protein</fullName>
    </submittedName>
</protein>
<organism evidence="2 4">
    <name type="scientific">Legionella cincinnatiensis</name>
    <dbReference type="NCBI Taxonomy" id="28085"/>
    <lineage>
        <taxon>Bacteria</taxon>
        <taxon>Pseudomonadati</taxon>
        <taxon>Pseudomonadota</taxon>
        <taxon>Gammaproteobacteria</taxon>
        <taxon>Legionellales</taxon>
        <taxon>Legionellaceae</taxon>
        <taxon>Legionella</taxon>
    </lineage>
</organism>
<dbReference type="AlphaFoldDB" id="A0A378IKX4"/>
<dbReference type="Proteomes" id="UP000054854">
    <property type="component" value="Unassembled WGS sequence"/>
</dbReference>